<dbReference type="RefSeq" id="WP_357979651.1">
    <property type="nucleotide sequence ID" value="NZ_JBFAIH010000009.1"/>
</dbReference>
<evidence type="ECO:0000256" key="2">
    <source>
        <dbReference type="SAM" id="Phobius"/>
    </source>
</evidence>
<evidence type="ECO:0000256" key="1">
    <source>
        <dbReference type="SAM" id="MobiDB-lite"/>
    </source>
</evidence>
<proteinExistence type="predicted"/>
<feature type="region of interest" description="Disordered" evidence="1">
    <location>
        <begin position="1"/>
        <end position="48"/>
    </location>
</feature>
<name>A0ABV3F9Y5_9NOCA</name>
<evidence type="ECO:0000313" key="3">
    <source>
        <dbReference type="EMBL" id="MEV0364526.1"/>
    </source>
</evidence>
<accession>A0ABV3F9Y5</accession>
<keyword evidence="2" id="KW-0472">Membrane</keyword>
<evidence type="ECO:0008006" key="5">
    <source>
        <dbReference type="Google" id="ProtNLM"/>
    </source>
</evidence>
<keyword evidence="2" id="KW-1133">Transmembrane helix</keyword>
<sequence>MSTRTETGRPARRVHDAERVKSGAAQRAYARRRQRTGGPSGTAPVAAPRSELAGRGPFVAAILAMFGCGLALTLVLTTRAAEDSYQLSDAREANRVLADERAALQREVAAADSAPELAARARELGMIPAVDPARLVVAPDGTVTVVGEPKPAYGPPAPPLNGPRAGAPRSGADPGERIVPVPALPQPDSAVPGPGGVLAAPGTDPTPAPQPGEGVPAPAGTAPADGMTPPAAPAEGAAPADGTDPAEAPAPADGTAPAGASAPVEGDAPVEAPAPAGDAAPAPAETPGDVEPTSVAPLPPVTAGEEMR</sequence>
<feature type="transmembrane region" description="Helical" evidence="2">
    <location>
        <begin position="58"/>
        <end position="77"/>
    </location>
</feature>
<feature type="compositionally biased region" description="Basic and acidic residues" evidence="1">
    <location>
        <begin position="1"/>
        <end position="21"/>
    </location>
</feature>
<feature type="region of interest" description="Disordered" evidence="1">
    <location>
        <begin position="147"/>
        <end position="308"/>
    </location>
</feature>
<reference evidence="3 4" key="1">
    <citation type="submission" date="2024-06" db="EMBL/GenBank/DDBJ databases">
        <title>The Natural Products Discovery Center: Release of the First 8490 Sequenced Strains for Exploring Actinobacteria Biosynthetic Diversity.</title>
        <authorList>
            <person name="Kalkreuter E."/>
            <person name="Kautsar S.A."/>
            <person name="Yang D."/>
            <person name="Bader C.D."/>
            <person name="Teijaro C.N."/>
            <person name="Fluegel L."/>
            <person name="Davis C.M."/>
            <person name="Simpson J.R."/>
            <person name="Lauterbach L."/>
            <person name="Steele A.D."/>
            <person name="Gui C."/>
            <person name="Meng S."/>
            <person name="Li G."/>
            <person name="Viehrig K."/>
            <person name="Ye F."/>
            <person name="Su P."/>
            <person name="Kiefer A.F."/>
            <person name="Nichols A."/>
            <person name="Cepeda A.J."/>
            <person name="Yan W."/>
            <person name="Fan B."/>
            <person name="Jiang Y."/>
            <person name="Adhikari A."/>
            <person name="Zheng C.-J."/>
            <person name="Schuster L."/>
            <person name="Cowan T.M."/>
            <person name="Smanski M.J."/>
            <person name="Chevrette M.G."/>
            <person name="De Carvalho L.P.S."/>
            <person name="Shen B."/>
        </authorList>
    </citation>
    <scope>NUCLEOTIDE SEQUENCE [LARGE SCALE GENOMIC DNA]</scope>
    <source>
        <strain evidence="3 4">NPDC050671</strain>
    </source>
</reference>
<gene>
    <name evidence="3" type="ORF">AB0H72_17685</name>
</gene>
<protein>
    <recommendedName>
        <fullName evidence="5">Cell division protein FtsL</fullName>
    </recommendedName>
</protein>
<comment type="caution">
    <text evidence="3">The sequence shown here is derived from an EMBL/GenBank/DDBJ whole genome shotgun (WGS) entry which is preliminary data.</text>
</comment>
<feature type="compositionally biased region" description="Low complexity" evidence="1">
    <location>
        <begin position="233"/>
        <end position="283"/>
    </location>
</feature>
<feature type="compositionally biased region" description="Pro residues" evidence="1">
    <location>
        <begin position="152"/>
        <end position="161"/>
    </location>
</feature>
<evidence type="ECO:0000313" key="4">
    <source>
        <dbReference type="Proteomes" id="UP001551658"/>
    </source>
</evidence>
<organism evidence="3 4">
    <name type="scientific">Nocardia fusca</name>
    <dbReference type="NCBI Taxonomy" id="941183"/>
    <lineage>
        <taxon>Bacteria</taxon>
        <taxon>Bacillati</taxon>
        <taxon>Actinomycetota</taxon>
        <taxon>Actinomycetes</taxon>
        <taxon>Mycobacteriales</taxon>
        <taxon>Nocardiaceae</taxon>
        <taxon>Nocardia</taxon>
    </lineage>
</organism>
<keyword evidence="2" id="KW-0812">Transmembrane</keyword>
<keyword evidence="4" id="KW-1185">Reference proteome</keyword>
<dbReference type="Proteomes" id="UP001551658">
    <property type="component" value="Unassembled WGS sequence"/>
</dbReference>
<dbReference type="EMBL" id="JBFAIH010000009">
    <property type="protein sequence ID" value="MEV0364526.1"/>
    <property type="molecule type" value="Genomic_DNA"/>
</dbReference>